<dbReference type="GO" id="GO:0016746">
    <property type="term" value="F:acyltransferase activity"/>
    <property type="evidence" value="ECO:0007669"/>
    <property type="project" value="UniProtKB-KW"/>
</dbReference>
<dbReference type="InterPro" id="IPR038740">
    <property type="entry name" value="BioF2-like_GNAT_dom"/>
</dbReference>
<dbReference type="KEGG" id="sual:KDD17_07595"/>
<feature type="domain" description="BioF2-like acetyltransferase" evidence="1">
    <location>
        <begin position="118"/>
        <end position="245"/>
    </location>
</feature>
<dbReference type="RefSeq" id="WP_212705987.1">
    <property type="nucleotide sequence ID" value="NZ_CP073581.1"/>
</dbReference>
<dbReference type="Proteomes" id="UP000683291">
    <property type="component" value="Chromosome 1"/>
</dbReference>
<name>A0A975PNI8_9RHOB</name>
<dbReference type="SUPFAM" id="SSF55729">
    <property type="entry name" value="Acyl-CoA N-acyltransferases (Nat)"/>
    <property type="match status" value="1"/>
</dbReference>
<dbReference type="Pfam" id="PF13480">
    <property type="entry name" value="Acetyltransf_6"/>
    <property type="match status" value="1"/>
</dbReference>
<evidence type="ECO:0000313" key="3">
    <source>
        <dbReference type="Proteomes" id="UP000683291"/>
    </source>
</evidence>
<dbReference type="EC" id="2.3.1.-" evidence="2"/>
<dbReference type="Gene3D" id="3.40.630.30">
    <property type="match status" value="1"/>
</dbReference>
<dbReference type="AlphaFoldDB" id="A0A975PNI8"/>
<accession>A0A975PNI8</accession>
<gene>
    <name evidence="2" type="ORF">KDD17_07595</name>
</gene>
<dbReference type="PANTHER" id="PTHR36174">
    <property type="entry name" value="LIPID II:GLYCINE GLYCYLTRANSFERASE"/>
    <property type="match status" value="1"/>
</dbReference>
<sequence length="276" mass="30304">MFDALPDPPGDSLFQTPAFGAALRLVGRSPITLPGGQILLRRRLCGVEFLMLPRADPPADLNAQLCAMGLGGRPLILSPERARPSGRVLRLRAPVATFDLALHTDEQSQRAALHGKWRNALRRTERGALRVRHGSLDPCDPVIAAAAAQARTRRYAAWPAGLTAAWAQVAPQQTRIFRACLRGEEIAQMVFLLHGTRASYQIGLTTDLGRATGAHTLLMWSAMRWLVRAGISRVDLGPSLPHAYGIDRFKARTGAQLRETGGTWLRWRPLARGRRP</sequence>
<protein>
    <submittedName>
        <fullName evidence="2">GNAT family N-acetyltransferase</fullName>
        <ecNumber evidence="2">2.3.1.-</ecNumber>
    </submittedName>
</protein>
<reference evidence="2" key="1">
    <citation type="submission" date="2021-04" db="EMBL/GenBank/DDBJ databases">
        <title>Complete genome sequence for Sulfitobacter sp. strain JK7-1.</title>
        <authorList>
            <person name="Park S.-J."/>
        </authorList>
    </citation>
    <scope>NUCLEOTIDE SEQUENCE</scope>
    <source>
        <strain evidence="2">JK7-1</strain>
    </source>
</reference>
<evidence type="ECO:0000259" key="1">
    <source>
        <dbReference type="Pfam" id="PF13480"/>
    </source>
</evidence>
<dbReference type="InterPro" id="IPR016181">
    <property type="entry name" value="Acyl_CoA_acyltransferase"/>
</dbReference>
<keyword evidence="2" id="KW-0808">Transferase</keyword>
<keyword evidence="3" id="KW-1185">Reference proteome</keyword>
<evidence type="ECO:0000313" key="2">
    <source>
        <dbReference type="EMBL" id="QUJ77794.1"/>
    </source>
</evidence>
<dbReference type="PANTHER" id="PTHR36174:SF1">
    <property type="entry name" value="LIPID II:GLYCINE GLYCYLTRANSFERASE"/>
    <property type="match status" value="1"/>
</dbReference>
<keyword evidence="2" id="KW-0012">Acyltransferase</keyword>
<proteinExistence type="predicted"/>
<dbReference type="EMBL" id="CP073581">
    <property type="protein sequence ID" value="QUJ77794.1"/>
    <property type="molecule type" value="Genomic_DNA"/>
</dbReference>
<organism evidence="2 3">
    <name type="scientific">Sulfitobacter albidus</name>
    <dbReference type="NCBI Taxonomy" id="2829501"/>
    <lineage>
        <taxon>Bacteria</taxon>
        <taxon>Pseudomonadati</taxon>
        <taxon>Pseudomonadota</taxon>
        <taxon>Alphaproteobacteria</taxon>
        <taxon>Rhodobacterales</taxon>
        <taxon>Roseobacteraceae</taxon>
        <taxon>Sulfitobacter</taxon>
    </lineage>
</organism>
<dbReference type="InterPro" id="IPR050644">
    <property type="entry name" value="PG_Glycine_Bridge_Synth"/>
</dbReference>